<dbReference type="InterPro" id="IPR011006">
    <property type="entry name" value="CheY-like_superfamily"/>
</dbReference>
<dbReference type="GO" id="GO:0000160">
    <property type="term" value="P:phosphorelay signal transduction system"/>
    <property type="evidence" value="ECO:0007669"/>
    <property type="project" value="InterPro"/>
</dbReference>
<evidence type="ECO:0000313" key="4">
    <source>
        <dbReference type="EMBL" id="SHG92247.1"/>
    </source>
</evidence>
<dbReference type="Pfam" id="PF00072">
    <property type="entry name" value="Response_reg"/>
    <property type="match status" value="1"/>
</dbReference>
<dbReference type="InterPro" id="IPR001789">
    <property type="entry name" value="Sig_transdc_resp-reg_receiver"/>
</dbReference>
<evidence type="ECO:0000256" key="1">
    <source>
        <dbReference type="ARBA" id="ARBA00022553"/>
    </source>
</evidence>
<dbReference type="SUPFAM" id="SSF52172">
    <property type="entry name" value="CheY-like"/>
    <property type="match status" value="1"/>
</dbReference>
<dbReference type="Gene3D" id="3.40.50.2300">
    <property type="match status" value="1"/>
</dbReference>
<dbReference type="OrthoDB" id="9782655at2"/>
<dbReference type="PROSITE" id="PS50110">
    <property type="entry name" value="RESPONSE_REGULATORY"/>
    <property type="match status" value="1"/>
</dbReference>
<gene>
    <name evidence="4" type="ORF">SAMN05444169_4813</name>
</gene>
<name>A0A1M5NRZ1_9BRAD</name>
<dbReference type="PANTHER" id="PTHR44591:SF25">
    <property type="entry name" value="CHEMOTAXIS TWO-COMPONENT RESPONSE REGULATOR"/>
    <property type="match status" value="1"/>
</dbReference>
<organism evidence="4 5">
    <name type="scientific">Bradyrhizobium erythrophlei</name>
    <dbReference type="NCBI Taxonomy" id="1437360"/>
    <lineage>
        <taxon>Bacteria</taxon>
        <taxon>Pseudomonadati</taxon>
        <taxon>Pseudomonadota</taxon>
        <taxon>Alphaproteobacteria</taxon>
        <taxon>Hyphomicrobiales</taxon>
        <taxon>Nitrobacteraceae</taxon>
        <taxon>Bradyrhizobium</taxon>
    </lineage>
</organism>
<dbReference type="SMART" id="SM00448">
    <property type="entry name" value="REC"/>
    <property type="match status" value="1"/>
</dbReference>
<sequence>MPVTRKISIVDDDDSMRTSLMDLVRALGYDARGFASAEDFLAHGDAESFACMITDIQMPGMSGIDLKEHLTAQQCSLPVIMITARLEPGLEEKAFASGAMCFLKKPIESEILVGCLERALKS</sequence>
<feature type="modified residue" description="4-aspartylphosphate" evidence="2">
    <location>
        <position position="55"/>
    </location>
</feature>
<keyword evidence="1 2" id="KW-0597">Phosphoprotein</keyword>
<dbReference type="InterPro" id="IPR050595">
    <property type="entry name" value="Bact_response_regulator"/>
</dbReference>
<evidence type="ECO:0000256" key="2">
    <source>
        <dbReference type="PROSITE-ProRule" id="PRU00169"/>
    </source>
</evidence>
<dbReference type="EMBL" id="LT670818">
    <property type="protein sequence ID" value="SHG92247.1"/>
    <property type="molecule type" value="Genomic_DNA"/>
</dbReference>
<evidence type="ECO:0000259" key="3">
    <source>
        <dbReference type="PROSITE" id="PS50110"/>
    </source>
</evidence>
<feature type="domain" description="Response regulatory" evidence="3">
    <location>
        <begin position="6"/>
        <end position="120"/>
    </location>
</feature>
<dbReference type="RefSeq" id="WP_079568085.1">
    <property type="nucleotide sequence ID" value="NZ_LT670818.1"/>
</dbReference>
<protein>
    <submittedName>
        <fullName evidence="4">Response regulator receiver domain-containing protein</fullName>
    </submittedName>
</protein>
<dbReference type="PANTHER" id="PTHR44591">
    <property type="entry name" value="STRESS RESPONSE REGULATOR PROTEIN 1"/>
    <property type="match status" value="1"/>
</dbReference>
<dbReference type="AlphaFoldDB" id="A0A1M5NRZ1"/>
<proteinExistence type="predicted"/>
<dbReference type="Proteomes" id="UP000190675">
    <property type="component" value="Chromosome I"/>
</dbReference>
<accession>A0A1M5NRZ1</accession>
<evidence type="ECO:0000313" key="5">
    <source>
        <dbReference type="Proteomes" id="UP000190675"/>
    </source>
</evidence>
<reference evidence="4 5" key="1">
    <citation type="submission" date="2016-11" db="EMBL/GenBank/DDBJ databases">
        <authorList>
            <person name="Jaros S."/>
            <person name="Januszkiewicz K."/>
            <person name="Wedrychowicz H."/>
        </authorList>
    </citation>
    <scope>NUCLEOTIDE SEQUENCE [LARGE SCALE GENOMIC DNA]</scope>
    <source>
        <strain evidence="4 5">GAS242</strain>
    </source>
</reference>